<keyword evidence="1" id="KW-1133">Transmembrane helix</keyword>
<comment type="caution">
    <text evidence="3">The sequence shown here is derived from an EMBL/GenBank/DDBJ whole genome shotgun (WGS) entry which is preliminary data.</text>
</comment>
<evidence type="ECO:0000313" key="4">
    <source>
        <dbReference type="Proteomes" id="UP000266188"/>
    </source>
</evidence>
<keyword evidence="1" id="KW-0472">Membrane</keyword>
<dbReference type="Proteomes" id="UP000266188">
    <property type="component" value="Unassembled WGS sequence"/>
</dbReference>
<comment type="caution">
    <text evidence="1">Lacks conserved residue(s) required for the propagation of feature annotation.</text>
</comment>
<proteinExistence type="inferred from homology"/>
<dbReference type="PANTHER" id="PTHR12300:SF177">
    <property type="entry name" value="PROTEIN YOP1"/>
    <property type="match status" value="1"/>
</dbReference>
<evidence type="ECO:0000256" key="2">
    <source>
        <dbReference type="SAM" id="MobiDB-lite"/>
    </source>
</evidence>
<dbReference type="EMBL" id="MVGC01000225">
    <property type="protein sequence ID" value="RJE21477.1"/>
    <property type="molecule type" value="Genomic_DNA"/>
</dbReference>
<feature type="compositionally biased region" description="Gly residues" evidence="2">
    <location>
        <begin position="292"/>
        <end position="301"/>
    </location>
</feature>
<organism evidence="3 4">
    <name type="scientific">Aspergillus sclerotialis</name>
    <dbReference type="NCBI Taxonomy" id="2070753"/>
    <lineage>
        <taxon>Eukaryota</taxon>
        <taxon>Fungi</taxon>
        <taxon>Dikarya</taxon>
        <taxon>Ascomycota</taxon>
        <taxon>Pezizomycotina</taxon>
        <taxon>Eurotiomycetes</taxon>
        <taxon>Eurotiomycetidae</taxon>
        <taxon>Eurotiales</taxon>
        <taxon>Aspergillaceae</taxon>
        <taxon>Aspergillus</taxon>
        <taxon>Aspergillus subgen. Polypaecilum</taxon>
    </lineage>
</organism>
<feature type="transmembrane region" description="Helical" evidence="1">
    <location>
        <begin position="37"/>
        <end position="61"/>
    </location>
</feature>
<accession>A0A3A2ZJ93</accession>
<name>A0A3A2ZJ93_9EURO</name>
<dbReference type="PANTHER" id="PTHR12300">
    <property type="entry name" value="HVA22-LIKE PROTEINS"/>
    <property type="match status" value="1"/>
</dbReference>
<keyword evidence="1" id="KW-0812">Transmembrane</keyword>
<dbReference type="GO" id="GO:0016020">
    <property type="term" value="C:membrane"/>
    <property type="evidence" value="ECO:0007669"/>
    <property type="project" value="UniProtKB-SubCell"/>
</dbReference>
<evidence type="ECO:0000256" key="1">
    <source>
        <dbReference type="RuleBase" id="RU362006"/>
    </source>
</evidence>
<dbReference type="Pfam" id="PF03134">
    <property type="entry name" value="TB2_DP1_HVA22"/>
    <property type="match status" value="1"/>
</dbReference>
<dbReference type="STRING" id="2070753.A0A3A2ZJ93"/>
<reference evidence="4" key="1">
    <citation type="submission" date="2017-02" db="EMBL/GenBank/DDBJ databases">
        <authorList>
            <person name="Tafer H."/>
            <person name="Lopandic K."/>
        </authorList>
    </citation>
    <scope>NUCLEOTIDE SEQUENCE [LARGE SCALE GENOMIC DNA]</scope>
    <source>
        <strain evidence="4">CBS 366.77</strain>
    </source>
</reference>
<comment type="subcellular location">
    <subcellularLocation>
        <location evidence="1">Membrane</location>
        <topology evidence="1">Multi-pass membrane protein</topology>
    </subcellularLocation>
</comment>
<gene>
    <name evidence="3" type="ORF">PHISCL_06172</name>
</gene>
<protein>
    <recommendedName>
        <fullName evidence="1">Protein YOP1</fullName>
    </recommendedName>
</protein>
<evidence type="ECO:0000313" key="3">
    <source>
        <dbReference type="EMBL" id="RJE21477.1"/>
    </source>
</evidence>
<keyword evidence="4" id="KW-1185">Reference proteome</keyword>
<dbReference type="OrthoDB" id="434647at2759"/>
<feature type="compositionally biased region" description="Basic and acidic residues" evidence="2">
    <location>
        <begin position="267"/>
        <end position="287"/>
    </location>
</feature>
<sequence>MFGIFADLLSSALTILLPVFASYKALRSSDPSQLAPWLMYWVVLSVILLAESWTVFILGWIPFYSWLRLFFFAYLVLPQTQGARIFYQDYVDPFLERHEREIEEYIGRLHEQAKRMGLQYFYQLVELVQEKVLGRQPQRPAAPPAPMGTASYVQSLLSSFNLPTSTENKSAGLSSDWFSAIGSAVASVTSSGKSHEARAEELSASGTLFPREMASMSRAEKAQFLSSKRDQLDVLHRALTKEQSNLGDADTETDDLAYGVPLKKNRSDNSFDRIEHDDLGGAGERRTASGGWTSGWFGGGDGEMRHRE</sequence>
<comment type="similarity">
    <text evidence="1">Belongs to the DP1 family.</text>
</comment>
<dbReference type="AlphaFoldDB" id="A0A3A2ZJ93"/>
<feature type="region of interest" description="Disordered" evidence="2">
    <location>
        <begin position="267"/>
        <end position="308"/>
    </location>
</feature>
<dbReference type="InterPro" id="IPR004345">
    <property type="entry name" value="TB2_DP1_HVA22"/>
</dbReference>